<feature type="chain" id="PRO_5030152901" description="Lipocalin-like domain-containing protein" evidence="1">
    <location>
        <begin position="25"/>
        <end position="167"/>
    </location>
</feature>
<dbReference type="AlphaFoldDB" id="A0A6I0MHH8"/>
<reference evidence="2 3" key="1">
    <citation type="journal article" date="2019" name="Nat. Med.">
        <title>A library of human gut bacterial isolates paired with longitudinal multiomics data enables mechanistic microbiome research.</title>
        <authorList>
            <person name="Poyet M."/>
            <person name="Groussin M."/>
            <person name="Gibbons S.M."/>
            <person name="Avila-Pacheco J."/>
            <person name="Jiang X."/>
            <person name="Kearney S.M."/>
            <person name="Perrotta A.R."/>
            <person name="Berdy B."/>
            <person name="Zhao S."/>
            <person name="Lieberman T.D."/>
            <person name="Swanson P.K."/>
            <person name="Smith M."/>
            <person name="Roesemann S."/>
            <person name="Alexander J.E."/>
            <person name="Rich S.A."/>
            <person name="Livny J."/>
            <person name="Vlamakis H."/>
            <person name="Clish C."/>
            <person name="Bullock K."/>
            <person name="Deik A."/>
            <person name="Scott J."/>
            <person name="Pierce K.A."/>
            <person name="Xavier R.J."/>
            <person name="Alm E.J."/>
        </authorList>
    </citation>
    <scope>NUCLEOTIDE SEQUENCE [LARGE SCALE GENOMIC DNA]</scope>
    <source>
        <strain evidence="2 3">BIOML-A188</strain>
    </source>
</reference>
<feature type="signal peptide" evidence="1">
    <location>
        <begin position="1"/>
        <end position="24"/>
    </location>
</feature>
<evidence type="ECO:0000256" key="1">
    <source>
        <dbReference type="SAM" id="SignalP"/>
    </source>
</evidence>
<keyword evidence="1" id="KW-0732">Signal</keyword>
<dbReference type="RefSeq" id="WP_310505276.1">
    <property type="nucleotide sequence ID" value="NZ_JANUSI010000001.1"/>
</dbReference>
<proteinExistence type="predicted"/>
<dbReference type="EMBL" id="WCSY01000051">
    <property type="protein sequence ID" value="KAB4304342.1"/>
    <property type="molecule type" value="Genomic_DNA"/>
</dbReference>
<dbReference type="Proteomes" id="UP000440614">
    <property type="component" value="Unassembled WGS sequence"/>
</dbReference>
<accession>A0A6I0MHH8</accession>
<comment type="caution">
    <text evidence="2">The sequence shown here is derived from an EMBL/GenBank/DDBJ whole genome shotgun (WGS) entry which is preliminary data.</text>
</comment>
<protein>
    <recommendedName>
        <fullName evidence="4">Lipocalin-like domain-containing protein</fullName>
    </recommendedName>
</protein>
<dbReference type="PROSITE" id="PS51257">
    <property type="entry name" value="PROKAR_LIPOPROTEIN"/>
    <property type="match status" value="1"/>
</dbReference>
<evidence type="ECO:0000313" key="3">
    <source>
        <dbReference type="Proteomes" id="UP000440614"/>
    </source>
</evidence>
<sequence>MKQKMFYLISILLLGMSCITSCSGDDDEKENLENNFIEINNVKYSLGYTTLMGGWYEDWQGGDFTVSVNVEEAGVTFVYYYKFDFDSSTYPQKGDEFSTMNLTLKAGDNASSFYGKELTYESGSATVINTNKSESEITIQFKQLKMANESKSYTFNGIATLMFSYEN</sequence>
<evidence type="ECO:0008006" key="4">
    <source>
        <dbReference type="Google" id="ProtNLM"/>
    </source>
</evidence>
<name>A0A6I0MHH8_BACT4</name>
<gene>
    <name evidence="2" type="ORF">GAO51_28525</name>
</gene>
<evidence type="ECO:0000313" key="2">
    <source>
        <dbReference type="EMBL" id="KAB4304342.1"/>
    </source>
</evidence>
<organism evidence="2 3">
    <name type="scientific">Bacteroides thetaiotaomicron</name>
    <dbReference type="NCBI Taxonomy" id="818"/>
    <lineage>
        <taxon>Bacteria</taxon>
        <taxon>Pseudomonadati</taxon>
        <taxon>Bacteroidota</taxon>
        <taxon>Bacteroidia</taxon>
        <taxon>Bacteroidales</taxon>
        <taxon>Bacteroidaceae</taxon>
        <taxon>Bacteroides</taxon>
    </lineage>
</organism>